<feature type="transmembrane region" description="Helical" evidence="5">
    <location>
        <begin position="426"/>
        <end position="446"/>
    </location>
</feature>
<dbReference type="Proteomes" id="UP000237481">
    <property type="component" value="Unassembled WGS sequence"/>
</dbReference>
<keyword evidence="7" id="KW-1185">Reference proteome</keyword>
<feature type="region of interest" description="Disordered" evidence="4">
    <location>
        <begin position="309"/>
        <end position="378"/>
    </location>
</feature>
<keyword evidence="5" id="KW-0812">Transmembrane</keyword>
<comment type="caution">
    <text evidence="6">The sequence shown here is derived from an EMBL/GenBank/DDBJ whole genome shotgun (WGS) entry which is preliminary data.</text>
</comment>
<evidence type="ECO:0000256" key="1">
    <source>
        <dbReference type="ARBA" id="ARBA00022617"/>
    </source>
</evidence>
<sequence length="453" mass="50104">MSATPLDSFREDRPLAESIAIATRAVHARLNKHIVARLPLALPPRAADPAPYLSGLLHIAPIYTAFEEACGLLHKHEDPRLHRPSVCGRMHSLLEHLHLPGLMRSDRLRADIQAMTGWPDHVVEEQLQAISRTGYLSEFTSHIKRAVMNKPHVLLAYSYIMFMALFAGGRFVRASLESAGGQFWDAEPSSVRPTWRASQRTAASGGESGAISAVRRMPLDFFHFDTPLDGEDLKREYKQRLSETEEMLTRREKHDIVQEAICIFENFTLVVAQLDMVCAEREENDHASERADSLASLASLKNPLGNRFRDSVAITKERRERSSSKRSSGHEDNCSIAMATKTRQSSTSSSTSSTNTSKVASTPQPHEQPPLPSLDGIELCPAMSKSMRFDKALPHPARGQQGSHDSGVDLAETLKMTSKRLHAANVTNWVLVAAFGVMFLGAMLTGRRGVLEG</sequence>
<dbReference type="SUPFAM" id="SSF48613">
    <property type="entry name" value="Heme oxygenase-like"/>
    <property type="match status" value="1"/>
</dbReference>
<name>A0A2S4L2U2_9HYPO</name>
<evidence type="ECO:0008006" key="8">
    <source>
        <dbReference type="Google" id="ProtNLM"/>
    </source>
</evidence>
<keyword evidence="3" id="KW-0408">Iron</keyword>
<protein>
    <recommendedName>
        <fullName evidence="8">Heme-binding protein HMX1</fullName>
    </recommendedName>
</protein>
<dbReference type="AlphaFoldDB" id="A0A2S4L2U2"/>
<keyword evidence="5" id="KW-0472">Membrane</keyword>
<proteinExistence type="predicted"/>
<dbReference type="EMBL" id="PKSG01000302">
    <property type="protein sequence ID" value="POR36755.1"/>
    <property type="molecule type" value="Genomic_DNA"/>
</dbReference>
<evidence type="ECO:0000256" key="5">
    <source>
        <dbReference type="SAM" id="Phobius"/>
    </source>
</evidence>
<evidence type="ECO:0000256" key="3">
    <source>
        <dbReference type="ARBA" id="ARBA00023004"/>
    </source>
</evidence>
<gene>
    <name evidence="6" type="ORF">TPAR_03059</name>
</gene>
<dbReference type="Pfam" id="PF01126">
    <property type="entry name" value="Heme_oxygenase"/>
    <property type="match status" value="1"/>
</dbReference>
<dbReference type="Gene3D" id="1.20.910.10">
    <property type="entry name" value="Heme oxygenase-like"/>
    <property type="match status" value="1"/>
</dbReference>
<dbReference type="GO" id="GO:0004392">
    <property type="term" value="F:heme oxygenase (decyclizing) activity"/>
    <property type="evidence" value="ECO:0007669"/>
    <property type="project" value="InterPro"/>
</dbReference>
<evidence type="ECO:0000256" key="4">
    <source>
        <dbReference type="SAM" id="MobiDB-lite"/>
    </source>
</evidence>
<dbReference type="GO" id="GO:0046872">
    <property type="term" value="F:metal ion binding"/>
    <property type="evidence" value="ECO:0007669"/>
    <property type="project" value="UniProtKB-KW"/>
</dbReference>
<dbReference type="InterPro" id="IPR016053">
    <property type="entry name" value="Haem_Oase-like"/>
</dbReference>
<dbReference type="STRING" id="94208.A0A2S4L2U2"/>
<evidence type="ECO:0000313" key="6">
    <source>
        <dbReference type="EMBL" id="POR36755.1"/>
    </source>
</evidence>
<dbReference type="InterPro" id="IPR002051">
    <property type="entry name" value="Haem_Oase"/>
</dbReference>
<organism evidence="6 7">
    <name type="scientific">Tolypocladium paradoxum</name>
    <dbReference type="NCBI Taxonomy" id="94208"/>
    <lineage>
        <taxon>Eukaryota</taxon>
        <taxon>Fungi</taxon>
        <taxon>Dikarya</taxon>
        <taxon>Ascomycota</taxon>
        <taxon>Pezizomycotina</taxon>
        <taxon>Sordariomycetes</taxon>
        <taxon>Hypocreomycetidae</taxon>
        <taxon>Hypocreales</taxon>
        <taxon>Ophiocordycipitaceae</taxon>
        <taxon>Tolypocladium</taxon>
    </lineage>
</organism>
<reference evidence="6 7" key="1">
    <citation type="submission" date="2018-01" db="EMBL/GenBank/DDBJ databases">
        <title>Harnessing the power of phylogenomics to disentangle the directionality and signatures of interkingdom host jumping in the parasitic fungal genus Tolypocladium.</title>
        <authorList>
            <person name="Quandt C.A."/>
            <person name="Patterson W."/>
            <person name="Spatafora J.W."/>
        </authorList>
    </citation>
    <scope>NUCLEOTIDE SEQUENCE [LARGE SCALE GENOMIC DNA]</scope>
    <source>
        <strain evidence="6 7">NRBC 100945</strain>
    </source>
</reference>
<feature type="transmembrane region" description="Helical" evidence="5">
    <location>
        <begin position="153"/>
        <end position="172"/>
    </location>
</feature>
<accession>A0A2S4L2U2</accession>
<dbReference type="InterPro" id="IPR016084">
    <property type="entry name" value="Haem_Oase-like_multi-hlx"/>
</dbReference>
<keyword evidence="5" id="KW-1133">Transmembrane helix</keyword>
<dbReference type="PANTHER" id="PTHR10720:SF0">
    <property type="entry name" value="HEME OXYGENASE"/>
    <property type="match status" value="1"/>
</dbReference>
<evidence type="ECO:0000256" key="2">
    <source>
        <dbReference type="ARBA" id="ARBA00022723"/>
    </source>
</evidence>
<dbReference type="CDD" id="cd19165">
    <property type="entry name" value="HemeO"/>
    <property type="match status" value="1"/>
</dbReference>
<keyword evidence="2" id="KW-0479">Metal-binding</keyword>
<feature type="compositionally biased region" description="Low complexity" evidence="4">
    <location>
        <begin position="340"/>
        <end position="362"/>
    </location>
</feature>
<dbReference type="OrthoDB" id="652091at2759"/>
<evidence type="ECO:0000313" key="7">
    <source>
        <dbReference type="Proteomes" id="UP000237481"/>
    </source>
</evidence>
<dbReference type="PANTHER" id="PTHR10720">
    <property type="entry name" value="HEME OXYGENASE"/>
    <property type="match status" value="1"/>
</dbReference>
<keyword evidence="1" id="KW-0349">Heme</keyword>
<dbReference type="GO" id="GO:0006788">
    <property type="term" value="P:heme oxidation"/>
    <property type="evidence" value="ECO:0007669"/>
    <property type="project" value="InterPro"/>
</dbReference>
<feature type="compositionally biased region" description="Basic and acidic residues" evidence="4">
    <location>
        <begin position="309"/>
        <end position="333"/>
    </location>
</feature>